<dbReference type="GO" id="GO:0012505">
    <property type="term" value="C:endomembrane system"/>
    <property type="evidence" value="ECO:0007669"/>
    <property type="project" value="TreeGrafter"/>
</dbReference>
<dbReference type="PANTHER" id="PTHR14894:SF0">
    <property type="entry name" value="CDK5 REGULATORY SUBUNIT-ASSOCIATED PROTEIN 3"/>
    <property type="match status" value="1"/>
</dbReference>
<dbReference type="Proteomes" id="UP000038045">
    <property type="component" value="Unplaced"/>
</dbReference>
<name>A0A0N4Z0P2_PARTI</name>
<dbReference type="PANTHER" id="PTHR14894">
    <property type="entry name" value="CDK5 REGULATORY SUBUNIT-ASSOCIATED PROTEIN 3"/>
    <property type="match status" value="1"/>
</dbReference>
<sequence length="484" mass="55926">MTNIDNLPIDINSNKLSDWLISRRHCERTWFDHLQNIKIKLNEAIKQLPDNDDIKKIVSLKPLTYYQCLEILDVLKETEKDTKNMLGYYSSPIYKTFSSIISAYEKNNVYLGEASQVLQRLVQFELPHIKKTISKVENDIESFSKKYIMYGKMANDKKKLYEKELAKMGLKGENLKNELLKLTLELPDFLSLVTEEISQLKGVVTYFKDFTKYTVGEQNILSLPLITLILEKGINVTAYEYKNGKAPTQIEKPNIDIKFEAEVNDEDEINFDIDDDIYLGDDDCEIDFGSDIQIEVVGDNEGIIEDGIARGDDALPILENPITNRLILSELKALSLFLKFRSFDQCYETSADMFIDGFANDGILKQFSTKELTSYLEIIDSLFLKLTDEQKIHLFKIKSSPHYVNIIIEDLISKRDMEGKMLRHQKNMEHLIENSKKILLETKIEGESIKNVIKYLKTKIEESISKKYSNRPVNIMGEINMILN</sequence>
<dbReference type="STRING" id="131310.A0A0N4Z0P2"/>
<proteinExistence type="inferred from homology"/>
<dbReference type="WBParaSite" id="PTRK_0000027200.1">
    <property type="protein sequence ID" value="PTRK_0000027200.1"/>
    <property type="gene ID" value="PTRK_0000027200"/>
</dbReference>
<reference evidence="3" key="1">
    <citation type="submission" date="2017-02" db="UniProtKB">
        <authorList>
            <consortium name="WormBaseParasite"/>
        </authorList>
    </citation>
    <scope>IDENTIFICATION</scope>
</reference>
<protein>
    <submittedName>
        <fullName evidence="3">CDK5RAP3-like protein</fullName>
    </submittedName>
</protein>
<dbReference type="Pfam" id="PF05600">
    <property type="entry name" value="CDK5RAP3"/>
    <property type="match status" value="1"/>
</dbReference>
<evidence type="ECO:0000313" key="2">
    <source>
        <dbReference type="Proteomes" id="UP000038045"/>
    </source>
</evidence>
<organism evidence="2 3">
    <name type="scientific">Parastrongyloides trichosuri</name>
    <name type="common">Possum-specific nematode worm</name>
    <dbReference type="NCBI Taxonomy" id="131310"/>
    <lineage>
        <taxon>Eukaryota</taxon>
        <taxon>Metazoa</taxon>
        <taxon>Ecdysozoa</taxon>
        <taxon>Nematoda</taxon>
        <taxon>Chromadorea</taxon>
        <taxon>Rhabditida</taxon>
        <taxon>Tylenchina</taxon>
        <taxon>Panagrolaimomorpha</taxon>
        <taxon>Strongyloidoidea</taxon>
        <taxon>Strongyloididae</taxon>
        <taxon>Parastrongyloides</taxon>
    </lineage>
</organism>
<evidence type="ECO:0000313" key="3">
    <source>
        <dbReference type="WBParaSite" id="PTRK_0000027200.1"/>
    </source>
</evidence>
<evidence type="ECO:0000256" key="1">
    <source>
        <dbReference type="ARBA" id="ARBA00007478"/>
    </source>
</evidence>
<dbReference type="InterPro" id="IPR008491">
    <property type="entry name" value="CDK5RAP3"/>
</dbReference>
<keyword evidence="2" id="KW-1185">Reference proteome</keyword>
<dbReference type="GO" id="GO:0007346">
    <property type="term" value="P:regulation of mitotic cell cycle"/>
    <property type="evidence" value="ECO:0007669"/>
    <property type="project" value="TreeGrafter"/>
</dbReference>
<comment type="similarity">
    <text evidence="1">Belongs to the CDK5RAP3 family.</text>
</comment>
<accession>A0A0N4Z0P2</accession>
<dbReference type="AlphaFoldDB" id="A0A0N4Z0P2"/>